<keyword evidence="3 12" id="KW-0479">Metal-binding</keyword>
<proteinExistence type="inferred from homology"/>
<dbReference type="GO" id="GO:0016887">
    <property type="term" value="F:ATP hydrolysis activity"/>
    <property type="evidence" value="ECO:0007669"/>
    <property type="project" value="RHEA"/>
</dbReference>
<feature type="binding site" evidence="12">
    <location>
        <position position="470"/>
    </location>
    <ligand>
        <name>Zn(2+)</name>
        <dbReference type="ChEBI" id="CHEBI:29105"/>
        <label>2</label>
    </ligand>
</feature>
<dbReference type="GO" id="GO:0006310">
    <property type="term" value="P:DNA recombination"/>
    <property type="evidence" value="ECO:0007669"/>
    <property type="project" value="InterPro"/>
</dbReference>
<feature type="domain" description="Helicase ATP-binding" evidence="13">
    <location>
        <begin position="213"/>
        <end position="379"/>
    </location>
</feature>
<evidence type="ECO:0000256" key="8">
    <source>
        <dbReference type="ARBA" id="ARBA00022840"/>
    </source>
</evidence>
<comment type="subunit">
    <text evidence="12">Component of the replication restart primosome.</text>
</comment>
<protein>
    <recommendedName>
        <fullName evidence="12">Replication restart protein PriA</fullName>
    </recommendedName>
    <alternativeName>
        <fullName evidence="12">ATP-dependent DNA helicase PriA</fullName>
        <ecNumber evidence="12">5.6.2.4</ecNumber>
    </alternativeName>
    <alternativeName>
        <fullName evidence="12">DNA 3'-5' helicase PriA</fullName>
    </alternativeName>
</protein>
<keyword evidence="8 12" id="KW-0067">ATP-binding</keyword>
<evidence type="ECO:0000256" key="1">
    <source>
        <dbReference type="ARBA" id="ARBA00022515"/>
    </source>
</evidence>
<feature type="binding site" evidence="12">
    <location>
        <position position="467"/>
    </location>
    <ligand>
        <name>Zn(2+)</name>
        <dbReference type="ChEBI" id="CHEBI:29105"/>
        <label>2</label>
    </ligand>
</feature>
<keyword evidence="10 12" id="KW-0413">Isomerase</keyword>
<feature type="binding site" evidence="12">
    <location>
        <position position="449"/>
    </location>
    <ligand>
        <name>Zn(2+)</name>
        <dbReference type="ChEBI" id="CHEBI:29105"/>
        <label>2</label>
    </ligand>
</feature>
<dbReference type="EC" id="5.6.2.4" evidence="12"/>
<comment type="similarity">
    <text evidence="12">Belongs to the helicase family. PriA subfamily.</text>
</comment>
<evidence type="ECO:0000256" key="2">
    <source>
        <dbReference type="ARBA" id="ARBA00022705"/>
    </source>
</evidence>
<dbReference type="RefSeq" id="WP_015273598.1">
    <property type="nucleotide sequence ID" value="NC_019907.1"/>
</dbReference>
<feature type="binding site" evidence="12">
    <location>
        <position position="452"/>
    </location>
    <ligand>
        <name>Zn(2+)</name>
        <dbReference type="ChEBI" id="CHEBI:29105"/>
        <label>2</label>
    </ligand>
</feature>
<dbReference type="InterPro" id="IPR011545">
    <property type="entry name" value="DEAD/DEAH_box_helicase_dom"/>
</dbReference>
<dbReference type="InterPro" id="IPR042115">
    <property type="entry name" value="PriA_3primeBD_sf"/>
</dbReference>
<feature type="binding site" evidence="12">
    <location>
        <position position="443"/>
    </location>
    <ligand>
        <name>Zn(2+)</name>
        <dbReference type="ChEBI" id="CHEBI:29105"/>
        <label>1</label>
    </ligand>
</feature>
<dbReference type="InterPro" id="IPR014001">
    <property type="entry name" value="Helicase_ATP-bd"/>
</dbReference>
<sequence>MDSSEFHIEKKTSYKVLVLLLLPIPDLYVYSVPPEVHVQVGSIVRVPLQSRSVIGIVWLGNVYSHISSEKMRSIEHVFDCLPISRKMCEFINWVSDYTLSMPGLIARMVLYTPAILKKQIKEKGLRYIGGQPQILTAARSRVIEKIKEKDIWLKNELIKTAGVSPSVIDGLQVQGIIEQVNIPVSPMVMPPDPNFCRPKLEDHQYEAVRNLVALCEGGFSVSLVEGVTGSGKTEVYLEAVAKILSLGKQVLILLPEITLTESCLERFQSRFGAKAAEWHSGLSSRVREDVWRQTMCGQIRVVIGARSALFLPFKELGLIIVDEEHDPAYKQEDRIFYNARDMSVVRGRLEGFPVILVSATPSIESQINRSFGRYHAVYLAQRYKGSVLPDVQLVDMRYESLKHGKFLSSKLLANIENTLKKGEQTLLFLNRRGYAPLTLCRVCGYRFQCPDCSSWLVEHRSSNDLRCHQCGYVEPKRETCPECESCNCMIACGPGVERISEEVESYFPQAHIVILSSDMEGGAKRFRSQLKAIAKGNVDIVIGTQLIAKGHNFPRMSLVGVVDGDLSLSNVDLRAAERTFQLLSQVVGRAGRFGLTSLGLIQVYDPEHPVMQALVSGDSKAFYECEIYERKKALLPPFTRLAAVIVSSRDRQEAEIYAQELRKNSPKASGILVFGPAEAPLALLRGLYRFRLLIHGTRQASLQAFIKAMLLHSPKKPKSVNVQFDIDPQSFL</sequence>
<dbReference type="Pfam" id="PF00271">
    <property type="entry name" value="Helicase_C"/>
    <property type="match status" value="1"/>
</dbReference>
<dbReference type="FunFam" id="3.40.50.300:FF:000489">
    <property type="entry name" value="Primosome assembly protein PriA"/>
    <property type="match status" value="1"/>
</dbReference>
<organism evidence="14 15">
    <name type="scientific">Liberibacter crescens (strain BT-1)</name>
    <dbReference type="NCBI Taxonomy" id="1215343"/>
    <lineage>
        <taxon>Bacteria</taxon>
        <taxon>Pseudomonadati</taxon>
        <taxon>Pseudomonadota</taxon>
        <taxon>Alphaproteobacteria</taxon>
        <taxon>Hyphomicrobiales</taxon>
        <taxon>Rhizobiaceae</taxon>
        <taxon>Liberibacter</taxon>
    </lineage>
</organism>
<dbReference type="Pfam" id="PF17764">
    <property type="entry name" value="PriA_3primeBD"/>
    <property type="match status" value="1"/>
</dbReference>
<comment type="function">
    <text evidence="12">Initiates the restart of stalled replication forks, which reloads the replicative helicase on sites other than the origin of replication. Recognizes and binds to abandoned replication forks and remodels them to uncover a helicase loading site. Promotes assembly of the primosome at these replication forks.</text>
</comment>
<evidence type="ECO:0000256" key="11">
    <source>
        <dbReference type="ARBA" id="ARBA00048988"/>
    </source>
</evidence>
<dbReference type="SMART" id="SM00490">
    <property type="entry name" value="HELICc"/>
    <property type="match status" value="1"/>
</dbReference>
<dbReference type="GO" id="GO:0008270">
    <property type="term" value="F:zinc ion binding"/>
    <property type="evidence" value="ECO:0007669"/>
    <property type="project" value="UniProtKB-UniRule"/>
</dbReference>
<evidence type="ECO:0000313" key="14">
    <source>
        <dbReference type="EMBL" id="AGA65173.1"/>
    </source>
</evidence>
<keyword evidence="1 12" id="KW-0639">Primosome</keyword>
<evidence type="ECO:0000256" key="4">
    <source>
        <dbReference type="ARBA" id="ARBA00022741"/>
    </source>
</evidence>
<dbReference type="NCBIfam" id="NF004070">
    <property type="entry name" value="PRK05580.2-2"/>
    <property type="match status" value="1"/>
</dbReference>
<dbReference type="GO" id="GO:0043138">
    <property type="term" value="F:3'-5' DNA helicase activity"/>
    <property type="evidence" value="ECO:0007669"/>
    <property type="project" value="UniProtKB-EC"/>
</dbReference>
<dbReference type="GO" id="GO:0006269">
    <property type="term" value="P:DNA replication, synthesis of primer"/>
    <property type="evidence" value="ECO:0007669"/>
    <property type="project" value="UniProtKB-KW"/>
</dbReference>
<dbReference type="Pfam" id="PF18319">
    <property type="entry name" value="Zn_ribbon_PriA"/>
    <property type="match status" value="1"/>
</dbReference>
<dbReference type="GO" id="GO:1990077">
    <property type="term" value="C:primosome complex"/>
    <property type="evidence" value="ECO:0007669"/>
    <property type="project" value="UniProtKB-UniRule"/>
</dbReference>
<keyword evidence="15" id="KW-1185">Reference proteome</keyword>
<keyword evidence="2 12" id="KW-0235">DNA replication</keyword>
<name>L0EWZ4_LIBCB</name>
<dbReference type="HAMAP" id="MF_00983">
    <property type="entry name" value="PriA"/>
    <property type="match status" value="1"/>
</dbReference>
<keyword evidence="6 12" id="KW-0347">Helicase</keyword>
<comment type="cofactor">
    <cofactor evidence="12">
        <name>Zn(2+)</name>
        <dbReference type="ChEBI" id="CHEBI:29105"/>
    </cofactor>
    <text evidence="12">Binds 2 zinc ions per subunit.</text>
</comment>
<dbReference type="Pfam" id="PF18074">
    <property type="entry name" value="PriA_C"/>
    <property type="match status" value="1"/>
</dbReference>
<dbReference type="GO" id="GO:0005524">
    <property type="term" value="F:ATP binding"/>
    <property type="evidence" value="ECO:0007669"/>
    <property type="project" value="UniProtKB-UniRule"/>
</dbReference>
<evidence type="ECO:0000256" key="7">
    <source>
        <dbReference type="ARBA" id="ARBA00022833"/>
    </source>
</evidence>
<dbReference type="Gene3D" id="3.40.1440.60">
    <property type="entry name" value="PriA, 3(prime) DNA-binding domain"/>
    <property type="match status" value="1"/>
</dbReference>
<feature type="binding site" evidence="12">
    <location>
        <position position="440"/>
    </location>
    <ligand>
        <name>Zn(2+)</name>
        <dbReference type="ChEBI" id="CHEBI:29105"/>
        <label>1</label>
    </ligand>
</feature>
<dbReference type="GO" id="GO:0006270">
    <property type="term" value="P:DNA replication initiation"/>
    <property type="evidence" value="ECO:0007669"/>
    <property type="project" value="TreeGrafter"/>
</dbReference>
<evidence type="ECO:0000256" key="5">
    <source>
        <dbReference type="ARBA" id="ARBA00022801"/>
    </source>
</evidence>
<dbReference type="Gene3D" id="3.40.50.300">
    <property type="entry name" value="P-loop containing nucleotide triphosphate hydrolases"/>
    <property type="match status" value="2"/>
</dbReference>
<dbReference type="SMART" id="SM00487">
    <property type="entry name" value="DEXDc"/>
    <property type="match status" value="1"/>
</dbReference>
<comment type="catalytic activity">
    <reaction evidence="11 12">
        <text>ATP + H2O = ADP + phosphate + H(+)</text>
        <dbReference type="Rhea" id="RHEA:13065"/>
        <dbReference type="ChEBI" id="CHEBI:15377"/>
        <dbReference type="ChEBI" id="CHEBI:15378"/>
        <dbReference type="ChEBI" id="CHEBI:30616"/>
        <dbReference type="ChEBI" id="CHEBI:43474"/>
        <dbReference type="ChEBI" id="CHEBI:456216"/>
        <dbReference type="EC" id="5.6.2.4"/>
    </reaction>
</comment>
<dbReference type="GO" id="GO:0006302">
    <property type="term" value="P:double-strand break repair"/>
    <property type="evidence" value="ECO:0007669"/>
    <property type="project" value="InterPro"/>
</dbReference>
<dbReference type="PANTHER" id="PTHR30580:SF0">
    <property type="entry name" value="PRIMOSOMAL PROTEIN N"/>
    <property type="match status" value="1"/>
</dbReference>
<dbReference type="Pfam" id="PF00270">
    <property type="entry name" value="DEAD"/>
    <property type="match status" value="1"/>
</dbReference>
<dbReference type="InterPro" id="IPR041222">
    <property type="entry name" value="PriA_3primeBD"/>
</dbReference>
<feature type="binding site" evidence="12">
    <location>
        <position position="483"/>
    </location>
    <ligand>
        <name>Zn(2+)</name>
        <dbReference type="ChEBI" id="CHEBI:29105"/>
        <label>1</label>
    </ligand>
</feature>
<dbReference type="NCBIfam" id="TIGR00595">
    <property type="entry name" value="priA"/>
    <property type="match status" value="1"/>
</dbReference>
<evidence type="ECO:0000256" key="3">
    <source>
        <dbReference type="ARBA" id="ARBA00022723"/>
    </source>
</evidence>
<dbReference type="InterPro" id="IPR040498">
    <property type="entry name" value="PriA_CRR"/>
</dbReference>
<dbReference type="InterPro" id="IPR001650">
    <property type="entry name" value="Helicase_C-like"/>
</dbReference>
<evidence type="ECO:0000256" key="9">
    <source>
        <dbReference type="ARBA" id="ARBA00023125"/>
    </source>
</evidence>
<dbReference type="KEGG" id="lcc:B488_11810"/>
<evidence type="ECO:0000256" key="6">
    <source>
        <dbReference type="ARBA" id="ARBA00022806"/>
    </source>
</evidence>
<dbReference type="InterPro" id="IPR041236">
    <property type="entry name" value="PriA_C"/>
</dbReference>
<evidence type="ECO:0000256" key="12">
    <source>
        <dbReference type="HAMAP-Rule" id="MF_00983"/>
    </source>
</evidence>
<reference evidence="14 15" key="1">
    <citation type="journal article" date="2012" name="Stand. Genomic Sci.">
        <title>Complete genome sequence of Liberibacter crescens BT-1.</title>
        <authorList>
            <person name="Leonard M.T."/>
            <person name="Fagen J.R."/>
            <person name="Davis-Richardson A.G."/>
            <person name="Davis M.J."/>
            <person name="Triplett E.W."/>
        </authorList>
    </citation>
    <scope>NUCLEOTIDE SEQUENCE [LARGE SCALE GENOMIC DNA]</scope>
    <source>
        <strain evidence="14 15">BT-1</strain>
    </source>
</reference>
<dbReference type="HOGENOM" id="CLU_013353_4_0_5"/>
<keyword evidence="9 12" id="KW-0238">DNA-binding</keyword>
<dbReference type="NCBIfam" id="NF004071">
    <property type="entry name" value="PRK05580.2-3"/>
    <property type="match status" value="1"/>
</dbReference>
<dbReference type="PROSITE" id="PS51192">
    <property type="entry name" value="HELICASE_ATP_BIND_1"/>
    <property type="match status" value="1"/>
</dbReference>
<dbReference type="InterPro" id="IPR005259">
    <property type="entry name" value="PriA"/>
</dbReference>
<keyword evidence="4 12" id="KW-0547">Nucleotide-binding</keyword>
<evidence type="ECO:0000313" key="15">
    <source>
        <dbReference type="Proteomes" id="UP000010799"/>
    </source>
</evidence>
<dbReference type="eggNOG" id="COG1198">
    <property type="taxonomic scope" value="Bacteria"/>
</dbReference>
<keyword evidence="5 12" id="KW-0378">Hydrolase</keyword>
<dbReference type="PANTHER" id="PTHR30580">
    <property type="entry name" value="PRIMOSOMAL PROTEIN N"/>
    <property type="match status" value="1"/>
</dbReference>
<dbReference type="AlphaFoldDB" id="L0EWZ4"/>
<gene>
    <name evidence="12" type="primary">priA</name>
    <name evidence="14" type="ordered locus">B488_11810</name>
</gene>
<evidence type="ECO:0000259" key="13">
    <source>
        <dbReference type="PROSITE" id="PS51192"/>
    </source>
</evidence>
<comment type="catalytic activity">
    <reaction evidence="12">
        <text>Couples ATP hydrolysis with the unwinding of duplex DNA by translocating in the 3'-5' direction.</text>
        <dbReference type="EC" id="5.6.2.4"/>
    </reaction>
</comment>
<keyword evidence="7 12" id="KW-0862">Zinc</keyword>
<accession>L0EWZ4</accession>
<dbReference type="InterPro" id="IPR027417">
    <property type="entry name" value="P-loop_NTPase"/>
</dbReference>
<dbReference type="GO" id="GO:0003677">
    <property type="term" value="F:DNA binding"/>
    <property type="evidence" value="ECO:0007669"/>
    <property type="project" value="UniProtKB-UniRule"/>
</dbReference>
<feature type="binding site" evidence="12">
    <location>
        <position position="480"/>
    </location>
    <ligand>
        <name>Zn(2+)</name>
        <dbReference type="ChEBI" id="CHEBI:29105"/>
        <label>1</label>
    </ligand>
</feature>
<dbReference type="EMBL" id="CP003789">
    <property type="protein sequence ID" value="AGA65173.1"/>
    <property type="molecule type" value="Genomic_DNA"/>
</dbReference>
<dbReference type="SUPFAM" id="SSF52540">
    <property type="entry name" value="P-loop containing nucleoside triphosphate hydrolases"/>
    <property type="match status" value="1"/>
</dbReference>
<dbReference type="STRING" id="1215343.B488_11810"/>
<dbReference type="PATRIC" id="fig|1215343.11.peg.1219"/>
<evidence type="ECO:0000256" key="10">
    <source>
        <dbReference type="ARBA" id="ARBA00023235"/>
    </source>
</evidence>
<dbReference type="Proteomes" id="UP000010799">
    <property type="component" value="Chromosome"/>
</dbReference>